<dbReference type="EMBL" id="AAUX01000001">
    <property type="protein sequence ID" value="EAV46739.1"/>
    <property type="molecule type" value="Genomic_DNA"/>
</dbReference>
<evidence type="ECO:0000313" key="1">
    <source>
        <dbReference type="EMBL" id="EAV46739.1"/>
    </source>
</evidence>
<dbReference type="AlphaFoldDB" id="A0P5C9"/>
<accession>A0P5C9</accession>
<proteinExistence type="predicted"/>
<organism evidence="1 2">
    <name type="scientific">Methylophilales bacterium HTCC2181</name>
    <dbReference type="NCBI Taxonomy" id="383631"/>
    <lineage>
        <taxon>Bacteria</taxon>
        <taxon>Pseudomonadati</taxon>
        <taxon>Pseudomonadota</taxon>
        <taxon>Betaproteobacteria</taxon>
        <taxon>Nitrosomonadales</taxon>
        <taxon>OM43 clade</taxon>
    </lineage>
</organism>
<dbReference type="Proteomes" id="UP000054262">
    <property type="component" value="Unassembled WGS sequence"/>
</dbReference>
<protein>
    <submittedName>
        <fullName evidence="1">Uncharacterized protein</fullName>
    </submittedName>
</protein>
<reference evidence="1 2" key="1">
    <citation type="submission" date="2006-11" db="EMBL/GenBank/DDBJ databases">
        <authorList>
            <person name="Giovannoni S."/>
            <person name="Vergin K."/>
            <person name="Ferriera S."/>
            <person name="Johnson J."/>
            <person name="Kravitz S."/>
            <person name="Beeson K."/>
            <person name="Sutton G."/>
            <person name="Rogers Y.-H."/>
            <person name="Friedman R."/>
            <person name="Frazier M."/>
            <person name="Venter J.C."/>
        </authorList>
    </citation>
    <scope>NUCLEOTIDE SEQUENCE [LARGE SCALE GENOMIC DNA]</scope>
    <source>
        <strain evidence="1 2">HTCC2181</strain>
    </source>
</reference>
<comment type="caution">
    <text evidence="1">The sequence shown here is derived from an EMBL/GenBank/DDBJ whole genome shotgun (WGS) entry which is preliminary data.</text>
</comment>
<keyword evidence="2" id="KW-1185">Reference proteome</keyword>
<evidence type="ECO:0000313" key="2">
    <source>
        <dbReference type="Proteomes" id="UP000054262"/>
    </source>
</evidence>
<sequence>MATHIGIVKVRIAVLLAPPSTKAHIRNPVNPAVWNKPRVNNFAVALVAIGLRKSNKITNSTTAPKKLRKNANLAGLENSNAAFIKGIFKPHTTDSNKSPPMAMNFFLGIGLSIDQTVIFYKDILIESQQSFISHQ</sequence>
<gene>
    <name evidence="1" type="ORF">MB2181_01660</name>
</gene>
<name>A0P5C9_9PROT</name>